<dbReference type="EMBL" id="SDVB01000380">
    <property type="protein sequence ID" value="RYB98049.1"/>
    <property type="molecule type" value="Genomic_DNA"/>
</dbReference>
<reference evidence="1 2" key="1">
    <citation type="submission" date="2019-01" db="EMBL/GenBank/DDBJ databases">
        <authorList>
            <person name="Deng T."/>
        </authorList>
    </citation>
    <scope>NUCLEOTIDE SEQUENCE [LARGE SCALE GENOMIC DNA]</scope>
    <source>
        <strain evidence="1 2">F8825</strain>
    </source>
</reference>
<evidence type="ECO:0000313" key="2">
    <source>
        <dbReference type="Proteomes" id="UP000291088"/>
    </source>
</evidence>
<accession>A0A4Q2SAS5</accession>
<evidence type="ECO:0000313" key="1">
    <source>
        <dbReference type="EMBL" id="RYB98049.1"/>
    </source>
</evidence>
<dbReference type="RefSeq" id="WP_129334384.1">
    <property type="nucleotide sequence ID" value="NZ_SDVB01000380.1"/>
</dbReference>
<dbReference type="GO" id="GO:0006355">
    <property type="term" value="P:regulation of DNA-templated transcription"/>
    <property type="evidence" value="ECO:0007669"/>
    <property type="project" value="InterPro"/>
</dbReference>
<dbReference type="Gene3D" id="1.10.1220.10">
    <property type="entry name" value="Met repressor-like"/>
    <property type="match status" value="1"/>
</dbReference>
<gene>
    <name evidence="1" type="ORF">EUU22_23465</name>
</gene>
<organism evidence="1 2">
    <name type="scientific">Ciceribacter ferrooxidans</name>
    <dbReference type="NCBI Taxonomy" id="2509717"/>
    <lineage>
        <taxon>Bacteria</taxon>
        <taxon>Pseudomonadati</taxon>
        <taxon>Pseudomonadota</taxon>
        <taxon>Alphaproteobacteria</taxon>
        <taxon>Hyphomicrobiales</taxon>
        <taxon>Rhizobiaceae</taxon>
        <taxon>Ciceribacter</taxon>
    </lineage>
</organism>
<dbReference type="OrthoDB" id="6890552at2"/>
<evidence type="ECO:0008006" key="3">
    <source>
        <dbReference type="Google" id="ProtNLM"/>
    </source>
</evidence>
<sequence>MSQMPTEQATSVRIPFDLKQWLEARSIRNHRSMSKELVAILSVIREGEANGDGFEKLANPSGIPGDTPLFPA</sequence>
<keyword evidence="2" id="KW-1185">Reference proteome</keyword>
<dbReference type="SUPFAM" id="SSF47598">
    <property type="entry name" value="Ribbon-helix-helix"/>
    <property type="match status" value="1"/>
</dbReference>
<dbReference type="InterPro" id="IPR013321">
    <property type="entry name" value="Arc_rbn_hlx_hlx"/>
</dbReference>
<protein>
    <recommendedName>
        <fullName evidence="3">Arc-like DNA binding domain-containing protein</fullName>
    </recommendedName>
</protein>
<comment type="caution">
    <text evidence="1">The sequence shown here is derived from an EMBL/GenBank/DDBJ whole genome shotgun (WGS) entry which is preliminary data.</text>
</comment>
<name>A0A4Q2SAS5_9HYPH</name>
<dbReference type="InterPro" id="IPR010985">
    <property type="entry name" value="Ribbon_hlx_hlx"/>
</dbReference>
<dbReference type="AlphaFoldDB" id="A0A4Q2SAS5"/>
<proteinExistence type="predicted"/>
<dbReference type="Proteomes" id="UP000291088">
    <property type="component" value="Unassembled WGS sequence"/>
</dbReference>